<dbReference type="CDD" id="cd00009">
    <property type="entry name" value="AAA"/>
    <property type="match status" value="1"/>
</dbReference>
<dbReference type="InterPro" id="IPR027417">
    <property type="entry name" value="P-loop_NTPase"/>
</dbReference>
<dbReference type="CDD" id="cd18139">
    <property type="entry name" value="HLD_clamp_RarA"/>
    <property type="match status" value="1"/>
</dbReference>
<dbReference type="OrthoDB" id="10265467at2759"/>
<dbReference type="GO" id="GO:0005634">
    <property type="term" value="C:nucleus"/>
    <property type="evidence" value="ECO:0007669"/>
    <property type="project" value="TreeGrafter"/>
</dbReference>
<dbReference type="InterPro" id="IPR003593">
    <property type="entry name" value="AAA+_ATPase"/>
</dbReference>
<dbReference type="GO" id="GO:0006261">
    <property type="term" value="P:DNA-templated DNA replication"/>
    <property type="evidence" value="ECO:0007669"/>
    <property type="project" value="TreeGrafter"/>
</dbReference>
<dbReference type="GO" id="GO:0017116">
    <property type="term" value="F:single-stranded DNA helicase activity"/>
    <property type="evidence" value="ECO:0007669"/>
    <property type="project" value="TreeGrafter"/>
</dbReference>
<evidence type="ECO:0000259" key="2">
    <source>
        <dbReference type="SMART" id="SM00382"/>
    </source>
</evidence>
<accession>A0A5J4W5K7</accession>
<reference evidence="3 4" key="1">
    <citation type="submission" date="2019-03" db="EMBL/GenBank/DDBJ databases">
        <title>Single cell metagenomics reveals metabolic interactions within the superorganism composed of flagellate Streblomastix strix and complex community of Bacteroidetes bacteria on its surface.</title>
        <authorList>
            <person name="Treitli S.C."/>
            <person name="Kolisko M."/>
            <person name="Husnik F."/>
            <person name="Keeling P."/>
            <person name="Hampl V."/>
        </authorList>
    </citation>
    <scope>NUCLEOTIDE SEQUENCE [LARGE SCALE GENOMIC DNA]</scope>
    <source>
        <strain evidence="3">ST1C</strain>
    </source>
</reference>
<dbReference type="Proteomes" id="UP000324800">
    <property type="component" value="Unassembled WGS sequence"/>
</dbReference>
<feature type="domain" description="AAA+ ATPase" evidence="2">
    <location>
        <begin position="62"/>
        <end position="178"/>
    </location>
</feature>
<dbReference type="GO" id="GO:0000731">
    <property type="term" value="P:DNA synthesis involved in DNA repair"/>
    <property type="evidence" value="ECO:0007669"/>
    <property type="project" value="TreeGrafter"/>
</dbReference>
<dbReference type="AlphaFoldDB" id="A0A5J4W5K7"/>
<dbReference type="SUPFAM" id="SSF52540">
    <property type="entry name" value="P-loop containing nucleoside triphosphate hydrolases"/>
    <property type="match status" value="1"/>
</dbReference>
<dbReference type="FunFam" id="3.40.50.300:FF:000137">
    <property type="entry name" value="Replication-associated recombination protein A"/>
    <property type="match status" value="1"/>
</dbReference>
<dbReference type="PANTHER" id="PTHR13779">
    <property type="entry name" value="WERNER HELICASE-INTERACTING PROTEIN 1 FAMILY MEMBER"/>
    <property type="match status" value="1"/>
</dbReference>
<evidence type="ECO:0000313" key="3">
    <source>
        <dbReference type="EMBL" id="KAA6389719.1"/>
    </source>
</evidence>
<dbReference type="GO" id="GO:0008047">
    <property type="term" value="F:enzyme activator activity"/>
    <property type="evidence" value="ECO:0007669"/>
    <property type="project" value="TreeGrafter"/>
</dbReference>
<dbReference type="PANTHER" id="PTHR13779:SF7">
    <property type="entry name" value="ATPASE WRNIP1"/>
    <property type="match status" value="1"/>
</dbReference>
<protein>
    <submittedName>
        <fullName evidence="3">Putative Replication-associated recombination protein A</fullName>
    </submittedName>
</protein>
<dbReference type="GO" id="GO:0005524">
    <property type="term" value="F:ATP binding"/>
    <property type="evidence" value="ECO:0007669"/>
    <property type="project" value="InterPro"/>
</dbReference>
<dbReference type="Gene3D" id="3.40.50.300">
    <property type="entry name" value="P-loop containing nucleotide triphosphate hydrolases"/>
    <property type="match status" value="1"/>
</dbReference>
<dbReference type="SMART" id="SM00382">
    <property type="entry name" value="AAA"/>
    <property type="match status" value="1"/>
</dbReference>
<feature type="coiled-coil region" evidence="1">
    <location>
        <begin position="263"/>
        <end position="323"/>
    </location>
</feature>
<proteinExistence type="predicted"/>
<gene>
    <name evidence="3" type="ORF">EZS28_014753</name>
</gene>
<comment type="caution">
    <text evidence="3">The sequence shown here is derived from an EMBL/GenBank/DDBJ whole genome shotgun (WGS) entry which is preliminary data.</text>
</comment>
<dbReference type="Gene3D" id="1.10.8.60">
    <property type="match status" value="1"/>
</dbReference>
<dbReference type="EMBL" id="SNRW01003482">
    <property type="protein sequence ID" value="KAA6389719.1"/>
    <property type="molecule type" value="Genomic_DNA"/>
</dbReference>
<evidence type="ECO:0000256" key="1">
    <source>
        <dbReference type="SAM" id="Coils"/>
    </source>
</evidence>
<sequence length="475" mass="54364">MYQTSFMDKFVKIKSANKEGTTNNGTQPLAAVLRPQTLTEFVGQQDIVGEGSVLRRLILSDAVPSLILWGPPGSGKTTLAHIIAKRTNKKFIQTSAVTTTLPEVREIITKAEQRLRTNGQTTILFLDEIHRFNKLQQDVFLPYVEPGIITLIGATTENPSFSINNALLSRCQVFRLKEIGNEEMSVVIQRGLMKINSIPIQGSDPEVYPYNVVSNLPKQFQSINLIQNRALQIINKNDRPIEEVDQLFRKCLSESASALSFVKNMLRQKIELQLNEQNELDQNQNNNIQQEQNQSTIEKDIKLVNNEERLNNISEQVDQMILNEEWKNDLCYICPKCHCIRIVIVEDALQALVQRSNGDCRSALGYLEMIVKHSVSNRKERVQVLWVGSGLDVMYRKEILRENQQEKDLLLMEKNNEDDQFDNQMDIDEQGIPSEVTQLIELGFNPEKAREVLGKHKFDEALEILLNEKKRKISY</sequence>
<name>A0A5J4W5K7_9EUKA</name>
<dbReference type="Pfam" id="PF00004">
    <property type="entry name" value="AAA"/>
    <property type="match status" value="1"/>
</dbReference>
<evidence type="ECO:0000313" key="4">
    <source>
        <dbReference type="Proteomes" id="UP000324800"/>
    </source>
</evidence>
<keyword evidence="1" id="KW-0175">Coiled coil</keyword>
<dbReference type="InterPro" id="IPR003959">
    <property type="entry name" value="ATPase_AAA_core"/>
</dbReference>
<organism evidence="3 4">
    <name type="scientific">Streblomastix strix</name>
    <dbReference type="NCBI Taxonomy" id="222440"/>
    <lineage>
        <taxon>Eukaryota</taxon>
        <taxon>Metamonada</taxon>
        <taxon>Preaxostyla</taxon>
        <taxon>Oxymonadida</taxon>
        <taxon>Streblomastigidae</taxon>
        <taxon>Streblomastix</taxon>
    </lineage>
</organism>
<dbReference type="InterPro" id="IPR051314">
    <property type="entry name" value="AAA_ATPase_RarA/MGS1/WRNIP1"/>
</dbReference>
<dbReference type="GO" id="GO:0016887">
    <property type="term" value="F:ATP hydrolysis activity"/>
    <property type="evidence" value="ECO:0007669"/>
    <property type="project" value="InterPro"/>
</dbReference>